<evidence type="ECO:0000313" key="2">
    <source>
        <dbReference type="EMBL" id="KAK3377665.1"/>
    </source>
</evidence>
<feature type="compositionally biased region" description="Polar residues" evidence="1">
    <location>
        <begin position="225"/>
        <end position="241"/>
    </location>
</feature>
<sequence>MPPTKTLEEAKEILFGDAENILFRDGNNEEWQNRLKTLEDWLDQAKWIAGFYKRLEKAKERFGKDGLNSLVKDYCSHFKKFVAANNQYAAEIKELSVTGVQLLAISSTPHQISTDPLFFKAAYVNLFVSQQLANCEHQEINGKLESTRTGGLIFSKIYRHIKSRTQADEEEPQAKRRKLAGSAQATGSGASPEHDNTQHQPLLVVSNDSIPGGVQVGPPAPSPSIAGTSQQPPGPKTSQNLQPWDARRCLLAIFPLDIIKMLIGNERSIKLVQEGEAYWSTPIGEGDGKFRLYLSQSIVTEMYPYATVTTFPVESLDLLSQLVEATPKVKAFLWPGLTGSSLLLEGFHLVWDKLSVG</sequence>
<evidence type="ECO:0000313" key="3">
    <source>
        <dbReference type="Proteomes" id="UP001285441"/>
    </source>
</evidence>
<keyword evidence="3" id="KW-1185">Reference proteome</keyword>
<reference evidence="2" key="1">
    <citation type="journal article" date="2023" name="Mol. Phylogenet. Evol.">
        <title>Genome-scale phylogeny and comparative genomics of the fungal order Sordariales.</title>
        <authorList>
            <person name="Hensen N."/>
            <person name="Bonometti L."/>
            <person name="Westerberg I."/>
            <person name="Brannstrom I.O."/>
            <person name="Guillou S."/>
            <person name="Cros-Aarteil S."/>
            <person name="Calhoun S."/>
            <person name="Haridas S."/>
            <person name="Kuo A."/>
            <person name="Mondo S."/>
            <person name="Pangilinan J."/>
            <person name="Riley R."/>
            <person name="LaButti K."/>
            <person name="Andreopoulos B."/>
            <person name="Lipzen A."/>
            <person name="Chen C."/>
            <person name="Yan M."/>
            <person name="Daum C."/>
            <person name="Ng V."/>
            <person name="Clum A."/>
            <person name="Steindorff A."/>
            <person name="Ohm R.A."/>
            <person name="Martin F."/>
            <person name="Silar P."/>
            <person name="Natvig D.O."/>
            <person name="Lalanne C."/>
            <person name="Gautier V."/>
            <person name="Ament-Velasquez S.L."/>
            <person name="Kruys A."/>
            <person name="Hutchinson M.I."/>
            <person name="Powell A.J."/>
            <person name="Barry K."/>
            <person name="Miller A.N."/>
            <person name="Grigoriev I.V."/>
            <person name="Debuchy R."/>
            <person name="Gladieux P."/>
            <person name="Hiltunen Thoren M."/>
            <person name="Johannesson H."/>
        </authorList>
    </citation>
    <scope>NUCLEOTIDE SEQUENCE</scope>
    <source>
        <strain evidence="2">CBS 232.78</strain>
    </source>
</reference>
<dbReference type="AlphaFoldDB" id="A0AAE0KK09"/>
<gene>
    <name evidence="2" type="ORF">B0H63DRAFT_221974</name>
</gene>
<protein>
    <submittedName>
        <fullName evidence="2">Uncharacterized protein</fullName>
    </submittedName>
</protein>
<accession>A0AAE0KK09</accession>
<dbReference type="Proteomes" id="UP001285441">
    <property type="component" value="Unassembled WGS sequence"/>
</dbReference>
<dbReference type="EMBL" id="JAULSW010000006">
    <property type="protein sequence ID" value="KAK3377665.1"/>
    <property type="molecule type" value="Genomic_DNA"/>
</dbReference>
<reference evidence="2" key="2">
    <citation type="submission" date="2023-06" db="EMBL/GenBank/DDBJ databases">
        <authorList>
            <consortium name="Lawrence Berkeley National Laboratory"/>
            <person name="Haridas S."/>
            <person name="Hensen N."/>
            <person name="Bonometti L."/>
            <person name="Westerberg I."/>
            <person name="Brannstrom I.O."/>
            <person name="Guillou S."/>
            <person name="Cros-Aarteil S."/>
            <person name="Calhoun S."/>
            <person name="Kuo A."/>
            <person name="Mondo S."/>
            <person name="Pangilinan J."/>
            <person name="Riley R."/>
            <person name="LaButti K."/>
            <person name="Andreopoulos B."/>
            <person name="Lipzen A."/>
            <person name="Chen C."/>
            <person name="Yanf M."/>
            <person name="Daum C."/>
            <person name="Ng V."/>
            <person name="Clum A."/>
            <person name="Steindorff A."/>
            <person name="Ohm R."/>
            <person name="Martin F."/>
            <person name="Silar P."/>
            <person name="Natvig D."/>
            <person name="Lalanne C."/>
            <person name="Gautier V."/>
            <person name="Ament-velasquez S.L."/>
            <person name="Kruys A."/>
            <person name="Hutchinson M.I."/>
            <person name="Powell A.J."/>
            <person name="Barry K."/>
            <person name="Miller A.N."/>
            <person name="Grigoriev I.V."/>
            <person name="Debuchy R."/>
            <person name="Gladieux P."/>
            <person name="Thoren M.H."/>
            <person name="Johannesson H."/>
        </authorList>
    </citation>
    <scope>NUCLEOTIDE SEQUENCE</scope>
    <source>
        <strain evidence="2">CBS 232.78</strain>
    </source>
</reference>
<organism evidence="2 3">
    <name type="scientific">Podospora didyma</name>
    <dbReference type="NCBI Taxonomy" id="330526"/>
    <lineage>
        <taxon>Eukaryota</taxon>
        <taxon>Fungi</taxon>
        <taxon>Dikarya</taxon>
        <taxon>Ascomycota</taxon>
        <taxon>Pezizomycotina</taxon>
        <taxon>Sordariomycetes</taxon>
        <taxon>Sordariomycetidae</taxon>
        <taxon>Sordariales</taxon>
        <taxon>Podosporaceae</taxon>
        <taxon>Podospora</taxon>
    </lineage>
</organism>
<evidence type="ECO:0000256" key="1">
    <source>
        <dbReference type="SAM" id="MobiDB-lite"/>
    </source>
</evidence>
<feature type="region of interest" description="Disordered" evidence="1">
    <location>
        <begin position="164"/>
        <end position="241"/>
    </location>
</feature>
<name>A0AAE0KK09_9PEZI</name>
<proteinExistence type="predicted"/>
<comment type="caution">
    <text evidence="2">The sequence shown here is derived from an EMBL/GenBank/DDBJ whole genome shotgun (WGS) entry which is preliminary data.</text>
</comment>
<feature type="compositionally biased region" description="Low complexity" evidence="1">
    <location>
        <begin position="180"/>
        <end position="191"/>
    </location>
</feature>